<keyword evidence="5" id="KW-0804">Transcription</keyword>
<evidence type="ECO:0000259" key="6">
    <source>
        <dbReference type="Pfam" id="PF04542"/>
    </source>
</evidence>
<keyword evidence="3" id="KW-0731">Sigma factor</keyword>
<dbReference type="SUPFAM" id="SSF88659">
    <property type="entry name" value="Sigma3 and sigma4 domains of RNA polymerase sigma factors"/>
    <property type="match status" value="1"/>
</dbReference>
<protein>
    <submittedName>
        <fullName evidence="8">ECF RNA polymerase sigma factor SigW</fullName>
    </submittedName>
</protein>
<evidence type="ECO:0000256" key="3">
    <source>
        <dbReference type="ARBA" id="ARBA00023082"/>
    </source>
</evidence>
<dbReference type="EMBL" id="BLTE01000006">
    <property type="protein sequence ID" value="GFK93783.1"/>
    <property type="molecule type" value="Genomic_DNA"/>
</dbReference>
<keyword evidence="9" id="KW-1185">Reference proteome</keyword>
<accession>A0A6V8LM77</accession>
<dbReference type="Proteomes" id="UP000494245">
    <property type="component" value="Unassembled WGS sequence"/>
</dbReference>
<sequence>MKNVPDSDSGGAVDDARAVRMVLEGRTEAFAILVRRHQDYLFGLLRRHMPAAEVPEAAQDAFVKAFEKLGQLKQPESFRAWLSSLAIRRAIRYWRETGSRGEVSLSLAGEDGQSWLDAFLADGSRERHEEMVRRQEASSVVTWLLGRVKPDDRIALGLFYAGDHELTEIASMLGWSVEKVKVRLHRARKTMAEALRGAGMAGGTA</sequence>
<dbReference type="PANTHER" id="PTHR43133:SF8">
    <property type="entry name" value="RNA POLYMERASE SIGMA FACTOR HI_1459-RELATED"/>
    <property type="match status" value="1"/>
</dbReference>
<evidence type="ECO:0000259" key="7">
    <source>
        <dbReference type="Pfam" id="PF08281"/>
    </source>
</evidence>
<dbReference type="Pfam" id="PF04542">
    <property type="entry name" value="Sigma70_r2"/>
    <property type="match status" value="1"/>
</dbReference>
<reference evidence="8 9" key="1">
    <citation type="submission" date="2020-04" db="EMBL/GenBank/DDBJ databases">
        <authorList>
            <consortium name="Desulfovibrio sp. FSS-1 genome sequencing consortium"/>
            <person name="Shimoshige H."/>
            <person name="Kobayashi H."/>
            <person name="Maekawa T."/>
        </authorList>
    </citation>
    <scope>NUCLEOTIDE SEQUENCE [LARGE SCALE GENOMIC DNA]</scope>
    <source>
        <strain evidence="8 9">SIID29052-01</strain>
    </source>
</reference>
<evidence type="ECO:0000256" key="1">
    <source>
        <dbReference type="ARBA" id="ARBA00010641"/>
    </source>
</evidence>
<feature type="domain" description="RNA polymerase sigma-70 region 2" evidence="6">
    <location>
        <begin position="33"/>
        <end position="98"/>
    </location>
</feature>
<dbReference type="InterPro" id="IPR014284">
    <property type="entry name" value="RNA_pol_sigma-70_dom"/>
</dbReference>
<gene>
    <name evidence="8" type="primary">sigW</name>
    <name evidence="8" type="ORF">NNJEOMEG_01617</name>
</gene>
<comment type="similarity">
    <text evidence="1">Belongs to the sigma-70 factor family. ECF subfamily.</text>
</comment>
<proteinExistence type="inferred from homology"/>
<dbReference type="InterPro" id="IPR013325">
    <property type="entry name" value="RNA_pol_sigma_r2"/>
</dbReference>
<dbReference type="InterPro" id="IPR039425">
    <property type="entry name" value="RNA_pol_sigma-70-like"/>
</dbReference>
<keyword evidence="4" id="KW-0238">DNA-binding</keyword>
<feature type="domain" description="RNA polymerase sigma factor 70 region 4 type 2" evidence="7">
    <location>
        <begin position="145"/>
        <end position="191"/>
    </location>
</feature>
<dbReference type="SUPFAM" id="SSF88946">
    <property type="entry name" value="Sigma2 domain of RNA polymerase sigma factors"/>
    <property type="match status" value="1"/>
</dbReference>
<dbReference type="InterPro" id="IPR013249">
    <property type="entry name" value="RNA_pol_sigma70_r4_t2"/>
</dbReference>
<evidence type="ECO:0000313" key="8">
    <source>
        <dbReference type="EMBL" id="GFK93783.1"/>
    </source>
</evidence>
<dbReference type="GO" id="GO:0006352">
    <property type="term" value="P:DNA-templated transcription initiation"/>
    <property type="evidence" value="ECO:0007669"/>
    <property type="project" value="InterPro"/>
</dbReference>
<dbReference type="RefSeq" id="WP_173083170.1">
    <property type="nucleotide sequence ID" value="NZ_BLTE01000006.1"/>
</dbReference>
<evidence type="ECO:0000256" key="5">
    <source>
        <dbReference type="ARBA" id="ARBA00023163"/>
    </source>
</evidence>
<comment type="caution">
    <text evidence="8">The sequence shown here is derived from an EMBL/GenBank/DDBJ whole genome shotgun (WGS) entry which is preliminary data.</text>
</comment>
<dbReference type="Gene3D" id="1.10.10.10">
    <property type="entry name" value="Winged helix-like DNA-binding domain superfamily/Winged helix DNA-binding domain"/>
    <property type="match status" value="1"/>
</dbReference>
<dbReference type="GO" id="GO:0016987">
    <property type="term" value="F:sigma factor activity"/>
    <property type="evidence" value="ECO:0007669"/>
    <property type="project" value="UniProtKB-KW"/>
</dbReference>
<dbReference type="InterPro" id="IPR007627">
    <property type="entry name" value="RNA_pol_sigma70_r2"/>
</dbReference>
<evidence type="ECO:0000256" key="4">
    <source>
        <dbReference type="ARBA" id="ARBA00023125"/>
    </source>
</evidence>
<dbReference type="NCBIfam" id="TIGR02937">
    <property type="entry name" value="sigma70-ECF"/>
    <property type="match status" value="1"/>
</dbReference>
<dbReference type="AlphaFoldDB" id="A0A6V8LM77"/>
<keyword evidence="2" id="KW-0805">Transcription regulation</keyword>
<organism evidence="8 9">
    <name type="scientific">Fundidesulfovibrio magnetotacticus</name>
    <dbReference type="NCBI Taxonomy" id="2730080"/>
    <lineage>
        <taxon>Bacteria</taxon>
        <taxon>Pseudomonadati</taxon>
        <taxon>Thermodesulfobacteriota</taxon>
        <taxon>Desulfovibrionia</taxon>
        <taxon>Desulfovibrionales</taxon>
        <taxon>Desulfovibrionaceae</taxon>
        <taxon>Fundidesulfovibrio</taxon>
    </lineage>
</organism>
<name>A0A6V8LM77_9BACT</name>
<dbReference type="GO" id="GO:0003677">
    <property type="term" value="F:DNA binding"/>
    <property type="evidence" value="ECO:0007669"/>
    <property type="project" value="UniProtKB-KW"/>
</dbReference>
<reference evidence="8 9" key="2">
    <citation type="submission" date="2020-05" db="EMBL/GenBank/DDBJ databases">
        <title>Draft genome sequence of Desulfovibrio sp. strainFSS-1.</title>
        <authorList>
            <person name="Shimoshige H."/>
            <person name="Kobayashi H."/>
            <person name="Maekawa T."/>
        </authorList>
    </citation>
    <scope>NUCLEOTIDE SEQUENCE [LARGE SCALE GENOMIC DNA]</scope>
    <source>
        <strain evidence="8 9">SIID29052-01</strain>
    </source>
</reference>
<dbReference type="Pfam" id="PF08281">
    <property type="entry name" value="Sigma70_r4_2"/>
    <property type="match status" value="1"/>
</dbReference>
<dbReference type="InterPro" id="IPR036388">
    <property type="entry name" value="WH-like_DNA-bd_sf"/>
</dbReference>
<dbReference type="InterPro" id="IPR013324">
    <property type="entry name" value="RNA_pol_sigma_r3/r4-like"/>
</dbReference>
<evidence type="ECO:0000256" key="2">
    <source>
        <dbReference type="ARBA" id="ARBA00023015"/>
    </source>
</evidence>
<dbReference type="PANTHER" id="PTHR43133">
    <property type="entry name" value="RNA POLYMERASE ECF-TYPE SIGMA FACTO"/>
    <property type="match status" value="1"/>
</dbReference>
<dbReference type="Gene3D" id="1.10.1740.10">
    <property type="match status" value="1"/>
</dbReference>
<evidence type="ECO:0000313" key="9">
    <source>
        <dbReference type="Proteomes" id="UP000494245"/>
    </source>
</evidence>